<comment type="caution">
    <text evidence="1">The sequence shown here is derived from an EMBL/GenBank/DDBJ whole genome shotgun (WGS) entry which is preliminary data.</text>
</comment>
<dbReference type="AlphaFoldDB" id="A0A9D3AY49"/>
<gene>
    <name evidence="1" type="ORF">SPSYN_02180</name>
</gene>
<dbReference type="EMBL" id="LSRS01000005">
    <property type="protein sequence ID" value="KAF1084403.1"/>
    <property type="molecule type" value="Genomic_DNA"/>
</dbReference>
<dbReference type="RefSeq" id="WP_161822493.1">
    <property type="nucleotide sequence ID" value="NZ_LSRS01000005.1"/>
</dbReference>
<dbReference type="Proteomes" id="UP000798488">
    <property type="component" value="Unassembled WGS sequence"/>
</dbReference>
<organism evidence="1 2">
    <name type="scientific">Sporotomaculum syntrophicum</name>
    <dbReference type="NCBI Taxonomy" id="182264"/>
    <lineage>
        <taxon>Bacteria</taxon>
        <taxon>Bacillati</taxon>
        <taxon>Bacillota</taxon>
        <taxon>Clostridia</taxon>
        <taxon>Eubacteriales</taxon>
        <taxon>Desulfallaceae</taxon>
        <taxon>Sporotomaculum</taxon>
    </lineage>
</organism>
<keyword evidence="2" id="KW-1185">Reference proteome</keyword>
<evidence type="ECO:0000313" key="2">
    <source>
        <dbReference type="Proteomes" id="UP000798488"/>
    </source>
</evidence>
<reference evidence="1" key="1">
    <citation type="submission" date="2016-02" db="EMBL/GenBank/DDBJ databases">
        <title>Draft Genome Sequence of Sporotomaculum syntrophicum Strain FB, a Syntrophic Benzoate Degrader.</title>
        <authorList>
            <person name="Nobu M.K."/>
            <person name="Narihiro T."/>
            <person name="Qiu Y.-L."/>
            <person name="Ohashi A."/>
            <person name="Liu W.-T."/>
            <person name="Yuji S."/>
        </authorList>
    </citation>
    <scope>NUCLEOTIDE SEQUENCE</scope>
    <source>
        <strain evidence="1">FB</strain>
    </source>
</reference>
<accession>A0A9D3AY49</accession>
<evidence type="ECO:0000313" key="1">
    <source>
        <dbReference type="EMBL" id="KAF1084403.1"/>
    </source>
</evidence>
<name>A0A9D3AY49_9FIRM</name>
<sequence length="102" mass="11274">MTRIKLAYSDANGISGTIAFEGTWLLREVREDAPGRDIGTRYSVALTASGQYLVFMETPEHGSGYTVYCSFQEMIDKHAVPPGIACTLNEQMGYVEFLDILS</sequence>
<protein>
    <submittedName>
        <fullName evidence="1">Uncharacterized protein</fullName>
    </submittedName>
</protein>
<proteinExistence type="predicted"/>